<evidence type="ECO:0000313" key="2">
    <source>
        <dbReference type="EMBL" id="CAB3694010.1"/>
    </source>
</evidence>
<proteinExistence type="predicted"/>
<dbReference type="Proteomes" id="UP000494249">
    <property type="component" value="Unassembled WGS sequence"/>
</dbReference>
<protein>
    <submittedName>
        <fullName evidence="2">Uncharacterized protein</fullName>
    </submittedName>
</protein>
<organism evidence="2 3">
    <name type="scientific">Paraburkholderia phenoliruptrix</name>
    <dbReference type="NCBI Taxonomy" id="252970"/>
    <lineage>
        <taxon>Bacteria</taxon>
        <taxon>Pseudomonadati</taxon>
        <taxon>Pseudomonadota</taxon>
        <taxon>Betaproteobacteria</taxon>
        <taxon>Burkholderiales</taxon>
        <taxon>Burkholderiaceae</taxon>
        <taxon>Paraburkholderia</taxon>
    </lineage>
</organism>
<feature type="region of interest" description="Disordered" evidence="1">
    <location>
        <begin position="1"/>
        <end position="24"/>
    </location>
</feature>
<evidence type="ECO:0000256" key="1">
    <source>
        <dbReference type="SAM" id="MobiDB-lite"/>
    </source>
</evidence>
<reference evidence="2 3" key="1">
    <citation type="submission" date="2020-04" db="EMBL/GenBank/DDBJ databases">
        <authorList>
            <person name="De Canck E."/>
        </authorList>
    </citation>
    <scope>NUCLEOTIDE SEQUENCE [LARGE SCALE GENOMIC DNA]</scope>
    <source>
        <strain evidence="2 3">LMG 22037</strain>
    </source>
</reference>
<name>A0A6J5B854_9BURK</name>
<accession>A0A6J5B854</accession>
<dbReference type="EMBL" id="CADIKB010000013">
    <property type="protein sequence ID" value="CAB3694010.1"/>
    <property type="molecule type" value="Genomic_DNA"/>
</dbReference>
<sequence length="50" mass="5217">MTFRVGQLGERGELAGRAGCEPGKKTVEGTAARLAAHVPHGESGENRQKA</sequence>
<dbReference type="AlphaFoldDB" id="A0A6J5B854"/>
<evidence type="ECO:0000313" key="3">
    <source>
        <dbReference type="Proteomes" id="UP000494249"/>
    </source>
</evidence>
<gene>
    <name evidence="2" type="ORF">LMG22037_03134</name>
</gene>